<dbReference type="Pfam" id="PF00072">
    <property type="entry name" value="Response_reg"/>
    <property type="match status" value="1"/>
</dbReference>
<evidence type="ECO:0000256" key="2">
    <source>
        <dbReference type="PROSITE-ProRule" id="PRU00169"/>
    </source>
</evidence>
<keyword evidence="1 2" id="KW-0597">Phosphoprotein</keyword>
<dbReference type="EMBL" id="CP072943">
    <property type="protein sequence ID" value="QTX31363.1"/>
    <property type="molecule type" value="Genomic_DNA"/>
</dbReference>
<dbReference type="InterPro" id="IPR011006">
    <property type="entry name" value="CheY-like_superfamily"/>
</dbReference>
<evidence type="ECO:0000256" key="1">
    <source>
        <dbReference type="ARBA" id="ARBA00022553"/>
    </source>
</evidence>
<dbReference type="SUPFAM" id="SSF52172">
    <property type="entry name" value="CheY-like"/>
    <property type="match status" value="1"/>
</dbReference>
<keyword evidence="5" id="KW-1185">Reference proteome</keyword>
<gene>
    <name evidence="4" type="ORF">KAR29_08200</name>
</gene>
<dbReference type="InterPro" id="IPR001789">
    <property type="entry name" value="Sig_transdc_resp-reg_receiver"/>
</dbReference>
<evidence type="ECO:0000259" key="3">
    <source>
        <dbReference type="PROSITE" id="PS50110"/>
    </source>
</evidence>
<feature type="modified residue" description="4-aspartylphosphate" evidence="2">
    <location>
        <position position="55"/>
    </location>
</feature>
<dbReference type="SMART" id="SM00448">
    <property type="entry name" value="REC"/>
    <property type="match status" value="1"/>
</dbReference>
<dbReference type="Proteomes" id="UP000671879">
    <property type="component" value="Chromosome"/>
</dbReference>
<dbReference type="PANTHER" id="PTHR43719:SF28">
    <property type="entry name" value="PEROXIDE STRESS-ACTIVATED HISTIDINE KINASE MAK1-RELATED"/>
    <property type="match status" value="1"/>
</dbReference>
<dbReference type="RefSeq" id="WP_274372518.1">
    <property type="nucleotide sequence ID" value="NZ_CP072943.1"/>
</dbReference>
<name>A0A9Q7AKW1_9BACT</name>
<feature type="domain" description="Response regulatory" evidence="3">
    <location>
        <begin position="2"/>
        <end position="128"/>
    </location>
</feature>
<dbReference type="InterPro" id="IPR050956">
    <property type="entry name" value="2C_system_His_kinase"/>
</dbReference>
<protein>
    <submittedName>
        <fullName evidence="4">Response regulator</fullName>
    </submittedName>
</protein>
<dbReference type="PANTHER" id="PTHR43719">
    <property type="entry name" value="TWO-COMPONENT HISTIDINE KINASE"/>
    <property type="match status" value="1"/>
</dbReference>
<evidence type="ECO:0000313" key="5">
    <source>
        <dbReference type="Proteomes" id="UP000671879"/>
    </source>
</evidence>
<dbReference type="AlphaFoldDB" id="A0A9Q7AKW1"/>
<dbReference type="KEGG" id="aram:KAR29_08200"/>
<organism evidence="4 5">
    <name type="scientific">Aminithiophilus ramosus</name>
    <dbReference type="NCBI Taxonomy" id="3029084"/>
    <lineage>
        <taxon>Bacteria</taxon>
        <taxon>Thermotogati</taxon>
        <taxon>Synergistota</taxon>
        <taxon>Synergistia</taxon>
        <taxon>Synergistales</taxon>
        <taxon>Aminithiophilaceae</taxon>
        <taxon>Aminithiophilus</taxon>
    </lineage>
</organism>
<sequence>MKTLVVEDDFTSRLLIQEILKSYGTVHAAANGKEALRAVRLSLEGQEPYDLICMDIMMPEMDGQEALRLIRELEESMGIVSSSGSKIIMITALGDLRSVGDAYGNLCDAYLLKPIKRALLLEELRKLGLIA</sequence>
<dbReference type="CDD" id="cd17546">
    <property type="entry name" value="REC_hyHK_CKI1_RcsC-like"/>
    <property type="match status" value="1"/>
</dbReference>
<accession>A0A9Q7AKW1</accession>
<dbReference type="GO" id="GO:0000160">
    <property type="term" value="P:phosphorelay signal transduction system"/>
    <property type="evidence" value="ECO:0007669"/>
    <property type="project" value="InterPro"/>
</dbReference>
<evidence type="ECO:0000313" key="4">
    <source>
        <dbReference type="EMBL" id="QTX31363.1"/>
    </source>
</evidence>
<reference evidence="5" key="1">
    <citation type="submission" date="2021-04" db="EMBL/GenBank/DDBJ databases">
        <title>A novel Synergistetes isolate from a pyrite-forming mixed culture.</title>
        <authorList>
            <person name="Bunk B."/>
            <person name="Sproer C."/>
            <person name="Spring S."/>
            <person name="Pester M."/>
        </authorList>
    </citation>
    <scope>NUCLEOTIDE SEQUENCE [LARGE SCALE GENOMIC DNA]</scope>
    <source>
        <strain evidence="5">J.5.4.2-T.3.5.2</strain>
    </source>
</reference>
<dbReference type="PROSITE" id="PS50110">
    <property type="entry name" value="RESPONSE_REGULATORY"/>
    <property type="match status" value="1"/>
</dbReference>
<dbReference type="Gene3D" id="3.40.50.2300">
    <property type="match status" value="1"/>
</dbReference>
<proteinExistence type="predicted"/>